<evidence type="ECO:0000256" key="1">
    <source>
        <dbReference type="ARBA" id="ARBA00004370"/>
    </source>
</evidence>
<evidence type="ECO:0000313" key="5">
    <source>
        <dbReference type="Proteomes" id="UP001189624"/>
    </source>
</evidence>
<comment type="subcellular location">
    <subcellularLocation>
        <location evidence="1">Membrane</location>
    </subcellularLocation>
</comment>
<dbReference type="PANTHER" id="PTHR31415:SF173">
    <property type="entry name" value="PROTEIN, PUTATIVE-RELATED"/>
    <property type="match status" value="1"/>
</dbReference>
<evidence type="ECO:0000256" key="3">
    <source>
        <dbReference type="SAM" id="Phobius"/>
    </source>
</evidence>
<feature type="transmembrane region" description="Helical" evidence="3">
    <location>
        <begin position="12"/>
        <end position="36"/>
    </location>
</feature>
<evidence type="ECO:0008006" key="6">
    <source>
        <dbReference type="Google" id="ProtNLM"/>
    </source>
</evidence>
<keyword evidence="5" id="KW-1185">Reference proteome</keyword>
<proteinExistence type="predicted"/>
<dbReference type="GO" id="GO:0098542">
    <property type="term" value="P:defense response to other organism"/>
    <property type="evidence" value="ECO:0007669"/>
    <property type="project" value="InterPro"/>
</dbReference>
<evidence type="ECO:0000256" key="2">
    <source>
        <dbReference type="ARBA" id="ARBA00023136"/>
    </source>
</evidence>
<dbReference type="Proteomes" id="UP001189624">
    <property type="component" value="Chromosome 7"/>
</dbReference>
<keyword evidence="3" id="KW-0812">Transmembrane</keyword>
<keyword evidence="3" id="KW-1133">Transmembrane helix</keyword>
<accession>A0AA86VQH9</accession>
<gene>
    <name evidence="4" type="ORF">AYBTSS11_LOCUS21078</name>
</gene>
<dbReference type="InterPro" id="IPR044839">
    <property type="entry name" value="NDR1-like"/>
</dbReference>
<sequence>MPRANLNHFIQLLKFSTAATTICIFTLTMLLVWIAFTPHFPSFRVTSLTVSFHTFNITQQPTESFHVGGILQNPNLMLSICYDSLSLVIWFNNMPISLATLQNPLFSNGAKTDTPIQAQFEVAGTKFPSGAVGEIAAQRRGNGSINFGVTLTARLRFKFYYLSSRTYFLALNCYPLQVAFSLDDNMSYQNVTGTLFDRKYYQPVKQVERNIRTGKVIVKEKFGRLEEALVGPESEVETVMA</sequence>
<reference evidence="4" key="1">
    <citation type="submission" date="2023-10" db="EMBL/GenBank/DDBJ databases">
        <authorList>
            <person name="Domelevo Entfellner J.-B."/>
        </authorList>
    </citation>
    <scope>NUCLEOTIDE SEQUENCE</scope>
</reference>
<dbReference type="AlphaFoldDB" id="A0AA86VQH9"/>
<dbReference type="PANTHER" id="PTHR31415">
    <property type="entry name" value="OS05G0367900 PROTEIN"/>
    <property type="match status" value="1"/>
</dbReference>
<dbReference type="GO" id="GO:0009506">
    <property type="term" value="C:plasmodesma"/>
    <property type="evidence" value="ECO:0007669"/>
    <property type="project" value="TreeGrafter"/>
</dbReference>
<dbReference type="Gramene" id="rna-AYBTSS11_LOCUS21078">
    <property type="protein sequence ID" value="CAJ1967247.1"/>
    <property type="gene ID" value="gene-AYBTSS11_LOCUS21078"/>
</dbReference>
<evidence type="ECO:0000313" key="4">
    <source>
        <dbReference type="EMBL" id="CAJ1967247.1"/>
    </source>
</evidence>
<dbReference type="EMBL" id="OY731404">
    <property type="protein sequence ID" value="CAJ1967247.1"/>
    <property type="molecule type" value="Genomic_DNA"/>
</dbReference>
<name>A0AA86VQH9_9FABA</name>
<organism evidence="4 5">
    <name type="scientific">Sphenostylis stenocarpa</name>
    <dbReference type="NCBI Taxonomy" id="92480"/>
    <lineage>
        <taxon>Eukaryota</taxon>
        <taxon>Viridiplantae</taxon>
        <taxon>Streptophyta</taxon>
        <taxon>Embryophyta</taxon>
        <taxon>Tracheophyta</taxon>
        <taxon>Spermatophyta</taxon>
        <taxon>Magnoliopsida</taxon>
        <taxon>eudicotyledons</taxon>
        <taxon>Gunneridae</taxon>
        <taxon>Pentapetalae</taxon>
        <taxon>rosids</taxon>
        <taxon>fabids</taxon>
        <taxon>Fabales</taxon>
        <taxon>Fabaceae</taxon>
        <taxon>Papilionoideae</taxon>
        <taxon>50 kb inversion clade</taxon>
        <taxon>NPAAA clade</taxon>
        <taxon>indigoferoid/millettioid clade</taxon>
        <taxon>Phaseoleae</taxon>
        <taxon>Sphenostylis</taxon>
    </lineage>
</organism>
<dbReference type="GO" id="GO:0005886">
    <property type="term" value="C:plasma membrane"/>
    <property type="evidence" value="ECO:0007669"/>
    <property type="project" value="TreeGrafter"/>
</dbReference>
<keyword evidence="2 3" id="KW-0472">Membrane</keyword>
<protein>
    <recommendedName>
        <fullName evidence="6">Late embryogenesis abundant protein LEA-2 subgroup domain-containing protein</fullName>
    </recommendedName>
</protein>